<dbReference type="InterPro" id="IPR001261">
    <property type="entry name" value="ArgE/DapE_CS"/>
</dbReference>
<reference evidence="7 8" key="1">
    <citation type="submission" date="2018-05" db="EMBL/GenBank/DDBJ databases">
        <title>Genomic Encyclopedia of Type Strains, Phase IV (KMG-IV): sequencing the most valuable type-strain genomes for metagenomic binning, comparative biology and taxonomic classification.</title>
        <authorList>
            <person name="Goeker M."/>
        </authorList>
    </citation>
    <scope>NUCLEOTIDE SEQUENCE [LARGE SCALE GENOMIC DNA]</scope>
    <source>
        <strain evidence="7 8">DSM 3183</strain>
    </source>
</reference>
<dbReference type="SUPFAM" id="SSF53187">
    <property type="entry name" value="Zn-dependent exopeptidases"/>
    <property type="match status" value="1"/>
</dbReference>
<dbReference type="EMBL" id="QJJM01000008">
    <property type="protein sequence ID" value="PXW74509.1"/>
    <property type="molecule type" value="Genomic_DNA"/>
</dbReference>
<gene>
    <name evidence="7" type="ORF">C7451_108171</name>
</gene>
<feature type="signal peptide" evidence="5">
    <location>
        <begin position="1"/>
        <end position="22"/>
    </location>
</feature>
<evidence type="ECO:0000256" key="2">
    <source>
        <dbReference type="ARBA" id="ARBA00022723"/>
    </source>
</evidence>
<keyword evidence="4" id="KW-0862">Zinc</keyword>
<dbReference type="RefSeq" id="WP_110299183.1">
    <property type="nucleotide sequence ID" value="NZ_QJJM01000008.1"/>
</dbReference>
<dbReference type="Pfam" id="PF07687">
    <property type="entry name" value="M20_dimer"/>
    <property type="match status" value="1"/>
</dbReference>
<evidence type="ECO:0000313" key="8">
    <source>
        <dbReference type="Proteomes" id="UP000248014"/>
    </source>
</evidence>
<feature type="domain" description="Peptidase M20 dimerisation" evidence="6">
    <location>
        <begin position="206"/>
        <end position="300"/>
    </location>
</feature>
<keyword evidence="5" id="KW-0732">Signal</keyword>
<protein>
    <submittedName>
        <fullName evidence="7">Di/tripeptidase</fullName>
    </submittedName>
</protein>
<comment type="caution">
    <text evidence="7">The sequence shown here is derived from an EMBL/GenBank/DDBJ whole genome shotgun (WGS) entry which is preliminary data.</text>
</comment>
<dbReference type="GO" id="GO:0046872">
    <property type="term" value="F:metal ion binding"/>
    <property type="evidence" value="ECO:0007669"/>
    <property type="project" value="UniProtKB-KW"/>
</dbReference>
<keyword evidence="8" id="KW-1185">Reference proteome</keyword>
<dbReference type="SUPFAM" id="SSF55031">
    <property type="entry name" value="Bacterial exopeptidase dimerisation domain"/>
    <property type="match status" value="1"/>
</dbReference>
<evidence type="ECO:0000256" key="4">
    <source>
        <dbReference type="ARBA" id="ARBA00022833"/>
    </source>
</evidence>
<dbReference type="Pfam" id="PF01546">
    <property type="entry name" value="Peptidase_M20"/>
    <property type="match status" value="1"/>
</dbReference>
<evidence type="ECO:0000259" key="6">
    <source>
        <dbReference type="Pfam" id="PF07687"/>
    </source>
</evidence>
<keyword evidence="3" id="KW-0378">Hydrolase</keyword>
<dbReference type="PANTHER" id="PTHR43808">
    <property type="entry name" value="ACETYLORNITHINE DEACETYLASE"/>
    <property type="match status" value="1"/>
</dbReference>
<dbReference type="PROSITE" id="PS00758">
    <property type="entry name" value="ARGE_DAPE_CPG2_1"/>
    <property type="match status" value="1"/>
</dbReference>
<name>A0A2V3VCS1_9SPHN</name>
<dbReference type="AlphaFoldDB" id="A0A2V3VCS1"/>
<dbReference type="Gene3D" id="3.40.630.10">
    <property type="entry name" value="Zn peptidases"/>
    <property type="match status" value="1"/>
</dbReference>
<proteinExistence type="predicted"/>
<evidence type="ECO:0000256" key="5">
    <source>
        <dbReference type="SAM" id="SignalP"/>
    </source>
</evidence>
<accession>A0A2V3VCS1</accession>
<comment type="cofactor">
    <cofactor evidence="1">
        <name>Zn(2+)</name>
        <dbReference type="ChEBI" id="CHEBI:29105"/>
    </cofactor>
</comment>
<dbReference type="InterPro" id="IPR036264">
    <property type="entry name" value="Bact_exopeptidase_dim_dom"/>
</dbReference>
<dbReference type="InterPro" id="IPR050072">
    <property type="entry name" value="Peptidase_M20A"/>
</dbReference>
<dbReference type="Proteomes" id="UP000248014">
    <property type="component" value="Unassembled WGS sequence"/>
</dbReference>
<evidence type="ECO:0000313" key="7">
    <source>
        <dbReference type="EMBL" id="PXW74509.1"/>
    </source>
</evidence>
<dbReference type="OrthoDB" id="9776600at2"/>
<dbReference type="Gene3D" id="3.30.70.360">
    <property type="match status" value="1"/>
</dbReference>
<dbReference type="InterPro" id="IPR011650">
    <property type="entry name" value="Peptidase_M20_dimer"/>
</dbReference>
<evidence type="ECO:0000256" key="3">
    <source>
        <dbReference type="ARBA" id="ARBA00022801"/>
    </source>
</evidence>
<feature type="chain" id="PRO_5016109428" evidence="5">
    <location>
        <begin position="23"/>
        <end position="418"/>
    </location>
</feature>
<dbReference type="PANTHER" id="PTHR43808:SF17">
    <property type="entry name" value="PEPTIDASE M20"/>
    <property type="match status" value="1"/>
</dbReference>
<dbReference type="GO" id="GO:0016787">
    <property type="term" value="F:hydrolase activity"/>
    <property type="evidence" value="ECO:0007669"/>
    <property type="project" value="UniProtKB-KW"/>
</dbReference>
<sequence length="418" mass="44013">MTIRRFVATLALSATLLAPAIAQDAGAAKTALAGDYDRIVKELITITEIPAPPFGEQARAAYFLQQFKALGLTEATIDAEGNVTGIRRGTAPAGGPLVAITAHLDTVFPKGTDVTVRREGNTLNAPGVGDDTVGLTGLLAWIRAMNAAKVQTKHDILFVATVGEEGPGDLRGVRHLFTRNGYKDRIAAFVSVDGSDPSRIVNQAVGSKRYNVAFTGPGGHSYGAFGIVNPMVAMADTVRRLYETDVPANPRTSYAASVVSGGTSVNSIPDRIELQVDMRSPDPKALDRLEKRFLQIVDEAVTAENYARSTNVGMVAAEKTRIGDRPAGGTADTHPLVVTSRRVLAEHGFETQLQASSTDANIPMSLGIPAITIGSGGGSGRAHSVDEYVNIERNAFIGGLSSGLALVIAIANLDWPSR</sequence>
<dbReference type="InterPro" id="IPR002933">
    <property type="entry name" value="Peptidase_M20"/>
</dbReference>
<keyword evidence="2" id="KW-0479">Metal-binding</keyword>
<organism evidence="7 8">
    <name type="scientific">Blastomonas natatoria</name>
    <dbReference type="NCBI Taxonomy" id="34015"/>
    <lineage>
        <taxon>Bacteria</taxon>
        <taxon>Pseudomonadati</taxon>
        <taxon>Pseudomonadota</taxon>
        <taxon>Alphaproteobacteria</taxon>
        <taxon>Sphingomonadales</taxon>
        <taxon>Sphingomonadaceae</taxon>
        <taxon>Blastomonas</taxon>
    </lineage>
</organism>
<evidence type="ECO:0000256" key="1">
    <source>
        <dbReference type="ARBA" id="ARBA00001947"/>
    </source>
</evidence>